<comment type="caution">
    <text evidence="1">The sequence shown here is derived from an EMBL/GenBank/DDBJ whole genome shotgun (WGS) entry which is preliminary data.</text>
</comment>
<dbReference type="EMBL" id="CAKE01000020">
    <property type="protein sequence ID" value="CCI82302.1"/>
    <property type="molecule type" value="Genomic_DNA"/>
</dbReference>
<evidence type="ECO:0000313" key="2">
    <source>
        <dbReference type="Proteomes" id="UP000009320"/>
    </source>
</evidence>
<organism evidence="1 2">
    <name type="scientific">Lactobacillus hominis DSM 23910 = CRBIP 24.179</name>
    <dbReference type="NCBI Taxonomy" id="1423758"/>
    <lineage>
        <taxon>Bacteria</taxon>
        <taxon>Bacillati</taxon>
        <taxon>Bacillota</taxon>
        <taxon>Bacilli</taxon>
        <taxon>Lactobacillales</taxon>
        <taxon>Lactobacillaceae</taxon>
        <taxon>Lactobacillus</taxon>
    </lineage>
</organism>
<name>I7L6Y2_9LACO</name>
<protein>
    <submittedName>
        <fullName evidence="1">Uncharacterized protein</fullName>
    </submittedName>
</protein>
<sequence>MVELKFAWKKETPLQHPSKTDAQPLHSKAERKARHYKFLQKLDHIIKAEKQSGSLVNISINNEALKEIQHENNPFNEEKDRVQRVDPVKAKMIFDLITQGYSMTETQRLARASATTIKHVMSDSAVKTRPIFKYQLKGIKENKVDFYTKNLRQIVNYTGIDFKKLKNENFLAERGYRLLHINKRWNQLPNGSIYSATDVDNIYLKKGINSFENKELIIDRNRKVNNE</sequence>
<dbReference type="STRING" id="1423758.FC41_GL000801"/>
<dbReference type="PATRIC" id="fig|1423758.3.peg.807"/>
<keyword evidence="2" id="KW-1185">Reference proteome</keyword>
<accession>I7L6Y2</accession>
<dbReference type="Proteomes" id="UP000009320">
    <property type="component" value="Unassembled WGS sequence"/>
</dbReference>
<proteinExistence type="predicted"/>
<gene>
    <name evidence="1" type="ORF">BN55_04195</name>
</gene>
<reference evidence="1 2" key="1">
    <citation type="submission" date="2012-06" db="EMBL/GenBank/DDBJ databases">
        <title>Draft Genome Sequence of Lactobacillus hominis Strain CRBIP 24.179T, isolated from human intestine.</title>
        <authorList>
            <person name="Cousin S."/>
            <person name="Ma L."/>
            <person name="Bizet C."/>
            <person name="Loux V."/>
            <person name="Bouchier C."/>
            <person name="Clermont D."/>
            <person name="Creno S."/>
        </authorList>
    </citation>
    <scope>NUCLEOTIDE SEQUENCE [LARGE SCALE GENOMIC DNA]</scope>
    <source>
        <strain evidence="2">CRBIP 24.179T</strain>
    </source>
</reference>
<dbReference type="RefSeq" id="WP_008471347.1">
    <property type="nucleotide sequence ID" value="NZ_AYZP01000019.1"/>
</dbReference>
<dbReference type="GeneID" id="82847520"/>
<dbReference type="AlphaFoldDB" id="I7L6Y2"/>
<evidence type="ECO:0000313" key="1">
    <source>
        <dbReference type="EMBL" id="CCI82302.1"/>
    </source>
</evidence>